<comment type="caution">
    <text evidence="1">The sequence shown here is derived from an EMBL/GenBank/DDBJ whole genome shotgun (WGS) entry which is preliminary data.</text>
</comment>
<accession>A0AAP0FUX0</accession>
<organism evidence="1 2">
    <name type="scientific">Platanthera zijinensis</name>
    <dbReference type="NCBI Taxonomy" id="2320716"/>
    <lineage>
        <taxon>Eukaryota</taxon>
        <taxon>Viridiplantae</taxon>
        <taxon>Streptophyta</taxon>
        <taxon>Embryophyta</taxon>
        <taxon>Tracheophyta</taxon>
        <taxon>Spermatophyta</taxon>
        <taxon>Magnoliopsida</taxon>
        <taxon>Liliopsida</taxon>
        <taxon>Asparagales</taxon>
        <taxon>Orchidaceae</taxon>
        <taxon>Orchidoideae</taxon>
        <taxon>Orchideae</taxon>
        <taxon>Orchidinae</taxon>
        <taxon>Platanthera</taxon>
    </lineage>
</organism>
<dbReference type="AlphaFoldDB" id="A0AAP0FUX0"/>
<dbReference type="EMBL" id="JBBWWQ010000020">
    <property type="protein sequence ID" value="KAK8916784.1"/>
    <property type="molecule type" value="Genomic_DNA"/>
</dbReference>
<dbReference type="Proteomes" id="UP001418222">
    <property type="component" value="Unassembled WGS sequence"/>
</dbReference>
<proteinExistence type="predicted"/>
<reference evidence="1 2" key="1">
    <citation type="journal article" date="2022" name="Nat. Plants">
        <title>Genomes of leafy and leafless Platanthera orchids illuminate the evolution of mycoheterotrophy.</title>
        <authorList>
            <person name="Li M.H."/>
            <person name="Liu K.W."/>
            <person name="Li Z."/>
            <person name="Lu H.C."/>
            <person name="Ye Q.L."/>
            <person name="Zhang D."/>
            <person name="Wang J.Y."/>
            <person name="Li Y.F."/>
            <person name="Zhong Z.M."/>
            <person name="Liu X."/>
            <person name="Yu X."/>
            <person name="Liu D.K."/>
            <person name="Tu X.D."/>
            <person name="Liu B."/>
            <person name="Hao Y."/>
            <person name="Liao X.Y."/>
            <person name="Jiang Y.T."/>
            <person name="Sun W.H."/>
            <person name="Chen J."/>
            <person name="Chen Y.Q."/>
            <person name="Ai Y."/>
            <person name="Zhai J.W."/>
            <person name="Wu S.S."/>
            <person name="Zhou Z."/>
            <person name="Hsiao Y.Y."/>
            <person name="Wu W.L."/>
            <person name="Chen Y.Y."/>
            <person name="Lin Y.F."/>
            <person name="Hsu J.L."/>
            <person name="Li C.Y."/>
            <person name="Wang Z.W."/>
            <person name="Zhao X."/>
            <person name="Zhong W.Y."/>
            <person name="Ma X.K."/>
            <person name="Ma L."/>
            <person name="Huang J."/>
            <person name="Chen G.Z."/>
            <person name="Huang M.Z."/>
            <person name="Huang L."/>
            <person name="Peng D.H."/>
            <person name="Luo Y.B."/>
            <person name="Zou S.Q."/>
            <person name="Chen S.P."/>
            <person name="Lan S."/>
            <person name="Tsai W.C."/>
            <person name="Van de Peer Y."/>
            <person name="Liu Z.J."/>
        </authorList>
    </citation>
    <scope>NUCLEOTIDE SEQUENCE [LARGE SCALE GENOMIC DNA]</scope>
    <source>
        <strain evidence="1">Lor287</strain>
    </source>
</reference>
<sequence length="76" mass="8257">MDPCSVYTAGALKWAPPLKISEAALPRTESSTSRDKQSINDLPKYEVAALFPGYMVTSIDFHPSQPTLLLGMAPFS</sequence>
<gene>
    <name evidence="1" type="ORF">KSP39_PZI022351</name>
</gene>
<evidence type="ECO:0000313" key="2">
    <source>
        <dbReference type="Proteomes" id="UP001418222"/>
    </source>
</evidence>
<evidence type="ECO:0000313" key="1">
    <source>
        <dbReference type="EMBL" id="KAK8916784.1"/>
    </source>
</evidence>
<keyword evidence="2" id="KW-1185">Reference proteome</keyword>
<name>A0AAP0FUX0_9ASPA</name>
<protein>
    <submittedName>
        <fullName evidence="1">Uncharacterized protein</fullName>
    </submittedName>
</protein>